<dbReference type="Proteomes" id="UP000030012">
    <property type="component" value="Unassembled WGS sequence"/>
</dbReference>
<comment type="caution">
    <text evidence="1">The sequence shown here is derived from an EMBL/GenBank/DDBJ whole genome shotgun (WGS) entry which is preliminary data.</text>
</comment>
<name>A0A0A0I2F0_CLONO</name>
<reference evidence="1 2" key="1">
    <citation type="submission" date="2014-01" db="EMBL/GenBank/DDBJ databases">
        <title>Plasmidome dynamics in the species complex Clostridium novyi sensu lato converts strains of independent lineages into distinctly different pathogens.</title>
        <authorList>
            <person name="Skarin H."/>
            <person name="Segerman B."/>
        </authorList>
    </citation>
    <scope>NUCLEOTIDE SEQUENCE [LARGE SCALE GENOMIC DNA]</scope>
    <source>
        <strain evidence="1 2">4552</strain>
    </source>
</reference>
<dbReference type="InterPro" id="IPR046564">
    <property type="entry name" value="DUF6718"/>
</dbReference>
<evidence type="ECO:0000313" key="1">
    <source>
        <dbReference type="EMBL" id="KGM94798.1"/>
    </source>
</evidence>
<dbReference type="OrthoDB" id="2054140at2"/>
<organism evidence="1 2">
    <name type="scientific">Clostridium novyi A str. 4552</name>
    <dbReference type="NCBI Taxonomy" id="1444289"/>
    <lineage>
        <taxon>Bacteria</taxon>
        <taxon>Bacillati</taxon>
        <taxon>Bacillota</taxon>
        <taxon>Clostridia</taxon>
        <taxon>Eubacteriales</taxon>
        <taxon>Clostridiaceae</taxon>
        <taxon>Clostridium</taxon>
    </lineage>
</organism>
<sequence>MCYLVAKKFDKKGSLVLEAEQGQRLASLSKYLTLTTLERGVQIVTLNNLDIYREYAPYIVINDEVEFISKVIKM</sequence>
<dbReference type="EMBL" id="JENJ01000058">
    <property type="protein sequence ID" value="KGM94798.1"/>
    <property type="molecule type" value="Genomic_DNA"/>
</dbReference>
<dbReference type="AlphaFoldDB" id="A0A0A0I2F0"/>
<protein>
    <submittedName>
        <fullName evidence="1">Uncharacterized protein</fullName>
    </submittedName>
</protein>
<evidence type="ECO:0000313" key="2">
    <source>
        <dbReference type="Proteomes" id="UP000030012"/>
    </source>
</evidence>
<proteinExistence type="predicted"/>
<dbReference type="Pfam" id="PF20476">
    <property type="entry name" value="DUF6718"/>
    <property type="match status" value="1"/>
</dbReference>
<gene>
    <name evidence="1" type="ORF">Z968_10880</name>
</gene>
<accession>A0A0A0I2F0</accession>